<keyword evidence="2" id="KW-1185">Reference proteome</keyword>
<dbReference type="Proteomes" id="UP000654720">
    <property type="component" value="Chromosome"/>
</dbReference>
<accession>A0ABX7H1R3</accession>
<organism evidence="1 2">
    <name type="scientific">Butyricimonas virosa</name>
    <dbReference type="NCBI Taxonomy" id="544645"/>
    <lineage>
        <taxon>Bacteria</taxon>
        <taxon>Pseudomonadati</taxon>
        <taxon>Bacteroidota</taxon>
        <taxon>Bacteroidia</taxon>
        <taxon>Bacteroidales</taxon>
        <taxon>Odoribacteraceae</taxon>
        <taxon>Butyricimonas</taxon>
    </lineage>
</organism>
<reference evidence="1 2" key="1">
    <citation type="submission" date="2021-02" db="EMBL/GenBank/DDBJ databases">
        <title>FDA dAtabase for Regulatory Grade micrObial Sequences (FDA-ARGOS): Supporting development and validation of Infectious Disease Dx tests.</title>
        <authorList>
            <person name="Carlson P."/>
            <person name="Fischbach M."/>
            <person name="Hastie J."/>
            <person name="Bilen M."/>
            <person name="Cheng A."/>
            <person name="Tallon L."/>
            <person name="Sadzewicz L."/>
            <person name="Zhao X."/>
            <person name="Boylan J."/>
            <person name="Ott S."/>
            <person name="Bowen H."/>
            <person name="Vavikolanu K."/>
            <person name="Mehta A."/>
            <person name="Aluvathingal J."/>
            <person name="Nadendla S."/>
            <person name="Yan Y."/>
            <person name="Sichtig H."/>
        </authorList>
    </citation>
    <scope>NUCLEOTIDE SEQUENCE [LARGE SCALE GENOMIC DNA]</scope>
    <source>
        <strain evidence="1 2">FDAARGOS_1229</strain>
    </source>
</reference>
<dbReference type="GeneID" id="93098521"/>
<evidence type="ECO:0000313" key="1">
    <source>
        <dbReference type="EMBL" id="QRO48855.1"/>
    </source>
</evidence>
<dbReference type="EMBL" id="CP069450">
    <property type="protein sequence ID" value="QRO48855.1"/>
    <property type="molecule type" value="Genomic_DNA"/>
</dbReference>
<dbReference type="PROSITE" id="PS51257">
    <property type="entry name" value="PROKAR_LIPOPROTEIN"/>
    <property type="match status" value="1"/>
</dbReference>
<dbReference type="RefSeq" id="WP_027202606.1">
    <property type="nucleotide sequence ID" value="NZ_CAJKXH010000030.1"/>
</dbReference>
<evidence type="ECO:0008006" key="3">
    <source>
        <dbReference type="Google" id="ProtNLM"/>
    </source>
</evidence>
<proteinExistence type="predicted"/>
<dbReference type="Pfam" id="PF15869">
    <property type="entry name" value="TolB_like"/>
    <property type="match status" value="1"/>
</dbReference>
<evidence type="ECO:0000313" key="2">
    <source>
        <dbReference type="Proteomes" id="UP000654720"/>
    </source>
</evidence>
<protein>
    <recommendedName>
        <fullName evidence="3">6-bladed beta-propeller</fullName>
    </recommendedName>
</protein>
<sequence>MKKHINIYIAILLLTSCTTENNYLSVAPDILTRGNDVPSTYVVNLSDYGINTPVRISKHGDILAVGQRYELTNVHLVNLSTHATQPWLPMGEGQNEAYSIDNLSINSHGEISAFDFETGKLHRCNPSSLSRSTTPPLTLANTAIHLSAVQGDNFVISTGLYEQGRYRYYSLEDESEEYFIDYPVHPGYPDLSPYSTSILWASTVLGLRPDNQMFVCTDIRSGQIDFCRIEGKKISLVCRHCYYYPHVDARDKGDVRVAYYSDNITGFRDVTVSDDRVFVLYSGKTYKDEKQNIANCSTLLVFDWDGTLLETRTLPQMATFISYDMEENALYGTTPDAQLVRYNI</sequence>
<name>A0ABX7H1R3_9BACT</name>
<dbReference type="SUPFAM" id="SSF101898">
    <property type="entry name" value="NHL repeat"/>
    <property type="match status" value="1"/>
</dbReference>
<gene>
    <name evidence="1" type="ORF">I6J59_13020</name>
</gene>